<evidence type="ECO:0000256" key="33">
    <source>
        <dbReference type="RuleBase" id="RU363095"/>
    </source>
</evidence>
<keyword evidence="23 32" id="KW-1039">Host endosome</keyword>
<comment type="miscellaneous">
    <text evidence="32">HIV-1 lineages are divided in three main groups, M (for Major), O (for Outlier), and N (for New, or Non-M, Non-O). The vast majority of strains found worldwide belong to the group M. Group O seems to be endemic to and largely confined to Cameroon and neighboring countries in West Central Africa, where these viruses represent a small minority of HIV-1 strains. The group N is represented by a limited number of isolates from Cameroonian persons. The group M is further subdivided in 9 clades or subtypes (A to D, F to H, J and K).</text>
</comment>
<feature type="short sequence motif" description="YXXL motif; contains endocytosis signal" evidence="32">
    <location>
        <begin position="720"/>
        <end position="723"/>
    </location>
</feature>
<feature type="lipid moiety-binding region" description="S-palmitoyl cysteine; by host" evidence="32">
    <location>
        <position position="773"/>
    </location>
</feature>
<accession>A0A161CUN6</accession>
<evidence type="ECO:0000256" key="20">
    <source>
        <dbReference type="ARBA" id="ARBA00022879"/>
    </source>
</evidence>
<dbReference type="GO" id="GO:0019031">
    <property type="term" value="C:viral envelope"/>
    <property type="evidence" value="ECO:0007669"/>
    <property type="project" value="UniProtKB-KW"/>
</dbReference>
<gene>
    <name evidence="32 37" type="primary">env</name>
</gene>
<evidence type="ECO:0000256" key="4">
    <source>
        <dbReference type="ARBA" id="ARBA00004563"/>
    </source>
</evidence>
<evidence type="ECO:0000256" key="16">
    <source>
        <dbReference type="ARBA" id="ARBA00022729"/>
    </source>
</evidence>
<comment type="miscellaneous">
    <text evidence="32">Inhibitors targeting HIV-1 viral envelope proteins are used as antiretroviral drugs. Attachment of virions to the cell surface via non-specific interactions and CD4 binding can be blocked by inhibitors that include cyanovirin-N, cyclotriazadisulfonamide analogs, PRO 2000, TNX 355 and PRO 542. In addition, BMS 806 can block CD4-induced conformational changes. Env interactions with the coreceptor molecules can be targeted by CCR5 antagonists including SCH-D, maraviroc (UK 427857) and aplaviroc (GW 873140), and the CXCR4 antagonist AMD 070. Fusion of viral and cellular membranes can be inhibited by peptides such as enfuvirtide and tifuvirtide (T 1249). Resistance to inhibitors associated with mutations in Env are observed. Most of the time, single mutations confer only a modest reduction in drug susceptibility. Combination of several mutations is usually required to develop a high-level drug resistance.</text>
</comment>
<evidence type="ECO:0000256" key="1">
    <source>
        <dbReference type="ARBA" id="ARBA00004402"/>
    </source>
</evidence>
<comment type="PTM">
    <text evidence="32">Palmitoylation of the transmembrane protein and of Env polyprotein (prior to its proteolytic cleavage) is essential for their association with host cell membrane lipid rafts. Palmitoylation is therefore required for envelope trafficking to classical lipid rafts, but not for viral replication.</text>
</comment>
<evidence type="ECO:0000256" key="10">
    <source>
        <dbReference type="ARBA" id="ARBA00022570"/>
    </source>
</evidence>
<feature type="region of interest" description="MPER; binding to GalCer" evidence="32">
    <location>
        <begin position="670"/>
        <end position="691"/>
    </location>
</feature>
<evidence type="ECO:0000256" key="2">
    <source>
        <dbReference type="ARBA" id="ARBA00004433"/>
    </source>
</evidence>
<keyword evidence="15 32" id="KW-0053">Apoptosis</keyword>
<dbReference type="GO" id="GO:1903908">
    <property type="term" value="P:positive regulation of plasma membrane raft polarization"/>
    <property type="evidence" value="ECO:0007669"/>
    <property type="project" value="UniProtKB-UniRule"/>
</dbReference>
<evidence type="ECO:0000256" key="8">
    <source>
        <dbReference type="ARBA" id="ARBA00022510"/>
    </source>
</evidence>
<keyword evidence="12 32" id="KW-1162">Viral penetration into host cytoplasm</keyword>
<comment type="function">
    <text evidence="32">Transmembrane protein gp41: Acts as a class I viral fusion protein. Under the current model, the protein has at least 3 conformational states: pre-fusion native state, pre-hairpin intermediate state, and post-fusion hairpin state. During fusion of viral and target intracellular membranes, the coiled coil regions (heptad repeats) assume a trimer-of-hairpins structure, positioning the fusion peptide in close proximity to the C-terminal region of the ectodomain. The formation of this structure appears to drive apposition and subsequent fusion of viral and target cell membranes. Complete fusion occurs in host cell endosomes and is dynamin-dependent, however some lipid transfer might occur at the plasma membrane. The virus undergoes clathrin-dependent internalization long before endosomal fusion, thus minimizing the surface exposure of conserved viral epitopes during fusion and reducing the efficacy of inhibitors targeting these epitopes. Membranes fusion leads to delivery of the nucleocapsid into the cytoplasm.</text>
</comment>
<comment type="PTM">
    <text evidence="32">Highly glycosylated by host. The high number of glycan on the protein is reffered to as 'glycan shield' because it contributes to hide protein sequence from adaptive immune system.</text>
</comment>
<feature type="disulfide bond" evidence="32">
    <location>
        <begin position="385"/>
        <end position="452"/>
    </location>
</feature>
<dbReference type="FunFam" id="1.20.5.490:FF:000001">
    <property type="entry name" value="Envelope glycoprotein gp160"/>
    <property type="match status" value="1"/>
</dbReference>
<dbReference type="FunFam" id="2.170.40.20:FF:000003">
    <property type="entry name" value="Envelope glycoprotein gp160"/>
    <property type="match status" value="1"/>
</dbReference>
<dbReference type="GO" id="GO:0019064">
    <property type="term" value="P:fusion of virus membrane with host plasma membrane"/>
    <property type="evidence" value="ECO:0007669"/>
    <property type="project" value="UniProtKB-UniRule"/>
</dbReference>
<keyword evidence="24 32" id="KW-0175">Coiled coil</keyword>
<comment type="domain">
    <text evidence="32 33">The 17 amino acids long immunosuppressive region is present in many retroviral envelope proteins. Synthetic peptides derived from this relatively conserved sequence inhibit immune function in vitro and in vivo.</text>
</comment>
<dbReference type="GO" id="GO:0075512">
    <property type="term" value="P:clathrin-dependent endocytosis of virus by host cell"/>
    <property type="evidence" value="ECO:0007669"/>
    <property type="project" value="UniProtKB-UniRule"/>
</dbReference>
<feature type="disulfide bond" evidence="32">
    <location>
        <begin position="237"/>
        <end position="248"/>
    </location>
</feature>
<comment type="subcellular location">
    <molecule>Surface protein gp120</molecule>
    <subcellularLocation>
        <location evidence="32">Virion membrane</location>
        <topology evidence="32">Peripheral membrane protein</topology>
    </subcellularLocation>
    <subcellularLocation>
        <location evidence="32">Host cell membrane</location>
        <topology evidence="32">Peripheral membrane protein</topology>
    </subcellularLocation>
    <subcellularLocation>
        <location evidence="32">Host endosome membrane</location>
        <topology evidence="32">Single-pass type I membrane protein</topology>
    </subcellularLocation>
    <text evidence="32">The surface protein is not anchored to the viral envelope, but associates with the extravirion surface through its binding to TM. It is probably concentrated at the site of budding and incorporated into the virions possibly by contacts between the cytoplasmic tail of Env and the N-terminus of Gag.</text>
</comment>
<evidence type="ECO:0000256" key="23">
    <source>
        <dbReference type="ARBA" id="ARBA00023046"/>
    </source>
</evidence>
<keyword evidence="20 32" id="KW-0261">Viral envelope protein</keyword>
<evidence type="ECO:0000256" key="32">
    <source>
        <dbReference type="HAMAP-Rule" id="MF_04083"/>
    </source>
</evidence>
<feature type="region of interest" description="Fusion peptide" evidence="32">
    <location>
        <begin position="520"/>
        <end position="540"/>
    </location>
</feature>
<keyword evidence="29 32" id="KW-0899">Viral immunoevasion</keyword>
<keyword evidence="25 32" id="KW-0472">Membrane</keyword>
<feature type="domain" description="Retroviral envelope protein GP41-like" evidence="36">
    <location>
        <begin position="538"/>
        <end position="726"/>
    </location>
</feature>
<evidence type="ECO:0000256" key="29">
    <source>
        <dbReference type="ARBA" id="ARBA00023280"/>
    </source>
</evidence>
<dbReference type="InterPro" id="IPR036377">
    <property type="entry name" value="Gp120_core_sf"/>
</dbReference>
<feature type="short sequence motif" description="Di-leucine internalization motif" evidence="32">
    <location>
        <begin position="864"/>
        <end position="865"/>
    </location>
</feature>
<evidence type="ECO:0000256" key="25">
    <source>
        <dbReference type="ARBA" id="ARBA00023136"/>
    </source>
</evidence>
<keyword evidence="31 32" id="KW-1160">Virus entry into host cell</keyword>
<feature type="region of interest" description="CD4-binding loop" evidence="32">
    <location>
        <begin position="371"/>
        <end position="381"/>
    </location>
</feature>
<evidence type="ECO:0000256" key="21">
    <source>
        <dbReference type="ARBA" id="ARBA00022890"/>
    </source>
</evidence>
<evidence type="ECO:0000256" key="24">
    <source>
        <dbReference type="ARBA" id="ARBA00023054"/>
    </source>
</evidence>
<dbReference type="GO" id="GO:0016020">
    <property type="term" value="C:membrane"/>
    <property type="evidence" value="ECO:0007669"/>
    <property type="project" value="UniProtKB-UniRule"/>
</dbReference>
<comment type="subunit">
    <text evidence="32">The mature envelope protein (Env) consists of a homotrimer of non-covalently associated gp120-gp41 heterodimers. The resulting complex protrudes from the virus surface as a spike. There seems to be as few as 10 spikes on the average virion. Surface protein gp120 interacts with host CD4, CCR5 and CXCR4. Gp120 also interacts with the C-type lectins CD209/DC-SIGN and CLEC4M/DC-SIGNR (collectively referred to as DC-SIGN(R)). Gp120 and gp41 interact with GalCer. Gp120 interacts with host ITGA4/ITGB7 complex; on CD4+ T-cells, this interaction results in rapid activation of integrin ITGAL/LFA-1, which facilitates efficient cell-to-cell spreading of HIV-1. Gp120 interacts with cell-associated heparan sulfate; this interaction increases virus infectivity on permissive cells and may be involved in infection of CD4- cells.</text>
</comment>
<evidence type="ECO:0000256" key="17">
    <source>
        <dbReference type="ARBA" id="ARBA00022804"/>
    </source>
</evidence>
<evidence type="ECO:0000256" key="6">
    <source>
        <dbReference type="ARBA" id="ARBA00004650"/>
    </source>
</evidence>
<evidence type="ECO:0000256" key="13">
    <source>
        <dbReference type="ARBA" id="ARBA00022685"/>
    </source>
</evidence>
<proteinExistence type="inferred from homology"/>
<reference evidence="37" key="2">
    <citation type="journal article" date="2016" name="PLoS Pathog.">
        <title>Differences in the Selection Bottleneck between Modes of Sexual Transmission Influence the Genetic Composition of the HIV-1 Founder Virus.</title>
        <authorList>
            <person name="Tully D.C."/>
            <person name="Ogilvie C.B."/>
            <person name="Batorsky R.E."/>
            <person name="Bean D.J."/>
            <person name="Power K.A."/>
            <person name="Ghebremichael M."/>
            <person name="Bedard H.E."/>
            <person name="Gladden A.D."/>
            <person name="Seese A.M."/>
            <person name="Amero M.A."/>
            <person name="Lane K."/>
            <person name="McGrath G."/>
            <person name="Bazner S.B."/>
            <person name="Tinsley J."/>
            <person name="Lennon N.J."/>
            <person name="Henn M.R."/>
            <person name="Brumme Z.L."/>
            <person name="Norris P.J."/>
            <person name="Rosenberg E.S."/>
            <person name="Mayer K.H."/>
            <person name="Jessen H."/>
            <person name="Kosakovsky Pond S.L."/>
            <person name="Walker B.D."/>
            <person name="Altfeld M."/>
            <person name="Carlson J.M."/>
            <person name="Allen T.M."/>
        </authorList>
    </citation>
    <scope>NUCLEOTIDE SEQUENCE</scope>
    <source>
        <strain evidence="37">702865_SGA_26</strain>
    </source>
</reference>
<name>A0A161CUN6_HV1</name>
<keyword evidence="9 32" id="KW-1032">Host cell membrane</keyword>
<protein>
    <recommendedName>
        <fullName evidence="32">Envelope glycoprotein gp160</fullName>
    </recommendedName>
    <alternativeName>
        <fullName evidence="32">Env polyprotein</fullName>
    </alternativeName>
    <component>
        <recommendedName>
            <fullName evidence="32">Surface protein gp120</fullName>
            <shortName evidence="32">SU</shortName>
        </recommendedName>
        <alternativeName>
            <fullName evidence="32">Glycoprotein 120</fullName>
            <shortName evidence="32">gp120</shortName>
        </alternativeName>
    </component>
    <component>
        <recommendedName>
            <fullName evidence="32">Transmembrane protein gp41</fullName>
            <shortName evidence="32">TM</shortName>
        </recommendedName>
        <alternativeName>
            <fullName evidence="32">Glycoprotein 41</fullName>
            <shortName evidence="32">gp41</shortName>
        </alternativeName>
    </component>
</protein>
<comment type="similarity">
    <text evidence="32">Belongs to the HIV-1 env protein family.</text>
</comment>
<dbReference type="GO" id="GO:0005198">
    <property type="term" value="F:structural molecule activity"/>
    <property type="evidence" value="ECO:0007669"/>
    <property type="project" value="UniProtKB-UniRule"/>
</dbReference>
<evidence type="ECO:0000256" key="22">
    <source>
        <dbReference type="ARBA" id="ARBA00022989"/>
    </source>
</evidence>
<keyword evidence="21 32" id="KW-1164">Virus endocytosis by host</keyword>
<dbReference type="CDD" id="cd09909">
    <property type="entry name" value="HIV-1-like_HR1-HR2"/>
    <property type="match status" value="1"/>
</dbReference>
<keyword evidence="22 32" id="KW-1133">Transmembrane helix</keyword>
<feature type="region of interest" description="Disordered" evidence="34">
    <location>
        <begin position="728"/>
        <end position="752"/>
    </location>
</feature>
<evidence type="ECO:0000256" key="5">
    <source>
        <dbReference type="ARBA" id="ARBA00004578"/>
    </source>
</evidence>
<dbReference type="FunFam" id="1.10.287.210:FF:000001">
    <property type="entry name" value="Envelope glycoprotein gp160"/>
    <property type="match status" value="1"/>
</dbReference>
<comment type="domain">
    <text evidence="32">The membrane proximal external region (MPER) present in gp41 is a tryptophan-rich region recognized by the antibodies 2F5, Z13, and 4E10. MPER seems to play a role in fusion.</text>
</comment>
<keyword evidence="11 32" id="KW-0945">Host-virus interaction</keyword>
<evidence type="ECO:0000256" key="30">
    <source>
        <dbReference type="ARBA" id="ARBA00023288"/>
    </source>
</evidence>
<organismHost>
    <name type="scientific">Homo sapiens</name>
    <name type="common">Human</name>
    <dbReference type="NCBI Taxonomy" id="9606"/>
</organismHost>
<reference evidence="37" key="1">
    <citation type="submission" date="2015-05" db="EMBL/GenBank/DDBJ databases">
        <authorList>
            <person name="Wang D.B."/>
            <person name="Wang M."/>
        </authorList>
    </citation>
    <scope>NUCLEOTIDE SEQUENCE</scope>
    <source>
        <strain evidence="37">702865_SGA_26</strain>
    </source>
</reference>
<feature type="chain" id="PRO_5023359965" description="Transmembrane protein gp41" evidence="32">
    <location>
        <begin position="520"/>
        <end position="865"/>
    </location>
</feature>
<comment type="caution">
    <text evidence="32">Lacks conserved residue(s) required for the propagation of feature annotation.</text>
</comment>
<organism evidence="37">
    <name type="scientific">Human immunodeficiency virus type 1</name>
    <name type="common">HIV-1</name>
    <dbReference type="NCBI Taxonomy" id="11676"/>
    <lineage>
        <taxon>Viruses</taxon>
        <taxon>Riboviria</taxon>
        <taxon>Pararnavirae</taxon>
        <taxon>Artverviricota</taxon>
        <taxon>Revtraviricetes</taxon>
        <taxon>Ortervirales</taxon>
        <taxon>Retroviridae</taxon>
        <taxon>Orthoretrovirinae</taxon>
        <taxon>Lentivirus</taxon>
        <taxon>Lentivirus humimdef1</taxon>
    </lineage>
</organism>
<dbReference type="GO" id="GO:0039654">
    <property type="term" value="P:fusion of virus membrane with host endosome membrane"/>
    <property type="evidence" value="ECO:0007669"/>
    <property type="project" value="UniProtKB-UniRule"/>
</dbReference>
<evidence type="ECO:0000256" key="31">
    <source>
        <dbReference type="ARBA" id="ARBA00023296"/>
    </source>
</evidence>
<dbReference type="EMBL" id="KR868905">
    <property type="protein sequence ID" value="ALP11990.1"/>
    <property type="molecule type" value="Genomic_RNA"/>
</dbReference>
<feature type="region of interest" description="Immunosuppression" evidence="32">
    <location>
        <begin position="582"/>
        <end position="600"/>
    </location>
</feature>
<feature type="topological domain" description="Cytoplasmic" evidence="32">
    <location>
        <begin position="714"/>
        <end position="865"/>
    </location>
</feature>
<dbReference type="GO" id="GO:0044175">
    <property type="term" value="C:host cell endosome membrane"/>
    <property type="evidence" value="ECO:0007669"/>
    <property type="project" value="UniProtKB-SubCell"/>
</dbReference>
<comment type="subcellular location">
    <subcellularLocation>
        <location evidence="3">Host cell membrane</location>
        <topology evidence="3">Peripheral membrane protein</topology>
    </subcellularLocation>
    <subcellularLocation>
        <location evidence="1">Host cell membrane</location>
        <topology evidence="1">Single-pass type I membrane protein</topology>
    </subcellularLocation>
    <subcellularLocation>
        <location evidence="2">Host endosome membrane</location>
        <topology evidence="2">Peripheral membrane protein</topology>
    </subcellularLocation>
    <subcellularLocation>
        <location evidence="5">Host endosome membrane</location>
        <topology evidence="5">Single-pass type I membrane protein</topology>
    </subcellularLocation>
    <subcellularLocation>
        <location evidence="6">Virion membrane</location>
        <topology evidence="6">Peripheral membrane protein</topology>
    </subcellularLocation>
    <subcellularLocation>
        <location evidence="4">Virion membrane</location>
        <topology evidence="4">Single-pass type I membrane protein</topology>
    </subcellularLocation>
</comment>
<evidence type="ECO:0000256" key="18">
    <source>
        <dbReference type="ARBA" id="ARBA00022844"/>
    </source>
</evidence>
<keyword evidence="26 32" id="KW-0564">Palmitate</keyword>
<keyword evidence="28 32" id="KW-0325">Glycoprotein</keyword>
<comment type="function">
    <text evidence="32">Surface protein gp120: Attaches the virus to the host lymphoid cell by binding to the primary receptor CD4. This interaction induces a structural rearrangement creating a high affinity binding site for a chemokine coreceptor like CXCR4 and/or CCR5. Acts as a ligand for CD209/DC-SIGN and CLEC4M/DC-SIGNR, which are respectively found on dendritic cells (DCs), and on endothelial cells of liver sinusoids and lymph node sinuses. These interactions allow capture of viral particles at mucosal surfaces by these cells and subsequent transmission to permissive cells. HIV subverts the migration properties of dendritic cells to gain access to CD4+ T-cells in lymph nodes. Virus transmission to permissive T-cells occurs either in trans (without DCs infection, through viral capture and transmission), or in cis (following DCs productive infection, through the usual CD4-gp120 interaction), thereby inducing a robust infection. In trans infection, bound virions remain infectious over days and it is proposed that they are not degraded, but protected in non-lysosomal acidic organelles within the DCs close to the cell membrane thus contributing to the viral infectious potential during DCs' migration from the periphery to the lymphoid tissues. On arrival at lymphoid tissues, intact virions recycle back to DCs' cell surface allowing virus transmission to CD4+ T-cells.</text>
</comment>
<feature type="disulfide bond" evidence="32">
    <location>
        <begin position="53"/>
        <end position="73"/>
    </location>
</feature>
<feature type="region of interest" description="V4" evidence="32">
    <location>
        <begin position="392"/>
        <end position="425"/>
    </location>
</feature>
<evidence type="ECO:0000256" key="19">
    <source>
        <dbReference type="ARBA" id="ARBA00022870"/>
    </source>
</evidence>
<comment type="domain">
    <text evidence="32">The YXXL motif is involved in determining the exact site of viral release at the surface of infected mononuclear cells and promotes endocytosis. YXXL and di-leucine endocytosis motifs interact directly or indirectly with the clathrin adapter complexes, opperate independently, and their activities are not additive.</text>
</comment>
<evidence type="ECO:0000313" key="37">
    <source>
        <dbReference type="EMBL" id="ALP11990.1"/>
    </source>
</evidence>
<dbReference type="GO" id="GO:0052031">
    <property type="term" value="P:symbiont-mediated perturbation of host defense response"/>
    <property type="evidence" value="ECO:0007669"/>
    <property type="project" value="UniProtKB-UniRule"/>
</dbReference>
<dbReference type="Gene3D" id="1.10.287.210">
    <property type="match status" value="1"/>
</dbReference>
<keyword evidence="27 32" id="KW-1015">Disulfide bond</keyword>
<feature type="disulfide bond" evidence="32">
    <location>
        <begin position="392"/>
        <end position="425"/>
    </location>
</feature>
<feature type="coiled-coil region" evidence="32">
    <location>
        <begin position="641"/>
        <end position="675"/>
    </location>
</feature>
<keyword evidence="8 32" id="KW-1170">Fusion of virus membrane with host endosomal membrane</keyword>
<dbReference type="InterPro" id="IPR000328">
    <property type="entry name" value="GP41-like"/>
</dbReference>
<keyword evidence="13 32" id="KW-0165">Cleavage on pair of basic residues</keyword>
<evidence type="ECO:0000256" key="26">
    <source>
        <dbReference type="ARBA" id="ARBA00023139"/>
    </source>
</evidence>
<dbReference type="Gene3D" id="2.170.40.20">
    <property type="entry name" value="Human immunodeficiency virus 1, Gp160, envelope glycoprotein"/>
    <property type="match status" value="2"/>
</dbReference>
<dbReference type="InterPro" id="IPR037527">
    <property type="entry name" value="Gp160"/>
</dbReference>
<dbReference type="GO" id="GO:0055036">
    <property type="term" value="C:virion membrane"/>
    <property type="evidence" value="ECO:0007669"/>
    <property type="project" value="UniProtKB-SubCell"/>
</dbReference>
<dbReference type="GO" id="GO:0019062">
    <property type="term" value="P:virion attachment to host cell"/>
    <property type="evidence" value="ECO:0007669"/>
    <property type="project" value="UniProtKB-UniRule"/>
</dbReference>
<comment type="domain">
    <text evidence="32">Some of the most genetically diverse regions of the viral genome are present in Env. They are called variable regions 1 through 5 (V1 through V5). Coreceptor usage of gp120 is determined mainly by the primary structure of the third variable region (V3) in the outer domain of gp120. The sequence of V3 determines which coreceptor, CCR5 and/or CXCR4 (corresponding to R5/macrophage, X4/T cell and R5X4/T cell and macrophage tropism), is used to trigger the fusion potential of the Env complex, and hence which cells the virus can infect. Binding to CCR5 involves a region adjacent in addition to V3.</text>
</comment>
<keyword evidence="14 32" id="KW-0812">Transmembrane</keyword>
<dbReference type="InterPro" id="IPR000777">
    <property type="entry name" value="HIV1_Gp120"/>
</dbReference>
<dbReference type="GO" id="GO:0020002">
    <property type="term" value="C:host cell plasma membrane"/>
    <property type="evidence" value="ECO:0007669"/>
    <property type="project" value="UniProtKB-SubCell"/>
</dbReference>
<feature type="domain" description="Human immunodeficiency virus 1 envelope glycoprotein Gp120" evidence="35">
    <location>
        <begin position="33"/>
        <end position="519"/>
    </location>
</feature>
<keyword evidence="19 32" id="KW-1043">Host membrane</keyword>
<evidence type="ECO:0000256" key="7">
    <source>
        <dbReference type="ARBA" id="ARBA00022506"/>
    </source>
</evidence>
<dbReference type="HAMAP" id="MF_04083">
    <property type="entry name" value="HIV_ENV"/>
    <property type="match status" value="1"/>
</dbReference>
<dbReference type="Pfam" id="PF00517">
    <property type="entry name" value="GP41"/>
    <property type="match status" value="1"/>
</dbReference>
<evidence type="ECO:0000259" key="36">
    <source>
        <dbReference type="Pfam" id="PF00517"/>
    </source>
</evidence>
<comment type="function">
    <text evidence="32">Envelope glycoprotein gp160: Oligomerizes in the host endoplasmic reticulum into predominantly trimers. In a second time, gp160 transits in the host Golgi, where glycosylation is completed. The precursor is then proteolytically cleaved in the trans-Golgi and thereby activated by cellular furin or furin-like proteases to produce gp120 and gp41.</text>
</comment>
<keyword evidence="10 32" id="KW-1165">Clathrin-mediated endocytosis of virus by host</keyword>
<keyword evidence="18 32" id="KW-0946">Virion</keyword>
<dbReference type="Pfam" id="PF00516">
    <property type="entry name" value="GP120"/>
    <property type="match status" value="1"/>
</dbReference>
<evidence type="ECO:0000256" key="12">
    <source>
        <dbReference type="ARBA" id="ARBA00022595"/>
    </source>
</evidence>
<feature type="disulfide bond" evidence="32">
    <location>
        <begin position="606"/>
        <end position="612"/>
    </location>
</feature>
<comment type="PTM">
    <text evidence="32">Specific enzymatic cleavages in vivo yield mature proteins. Envelope glycoproteins are synthesized as a inactive precursor that is heavily N-glycosylated and processed likely by host cell furin in the Golgi to yield the mature SU and TM proteins. The cleavage site between SU and TM requires the minimal sequence [KR]-X-[KR]-R. About 2 of the 9 disulfide bonds of gp41 are reduced by P4HB/PDI, following binding to CD4 receptor.</text>
</comment>
<dbReference type="SUPFAM" id="SSF58069">
    <property type="entry name" value="Virus ectodomain"/>
    <property type="match status" value="1"/>
</dbReference>
<evidence type="ECO:0000256" key="11">
    <source>
        <dbReference type="ARBA" id="ARBA00022581"/>
    </source>
</evidence>
<feature type="site" description="Cleavage; by host furin" evidence="32">
    <location>
        <begin position="519"/>
        <end position="520"/>
    </location>
</feature>
<dbReference type="FunFam" id="2.170.40.20:FF:000002">
    <property type="entry name" value="Envelope glycoprotein gp160"/>
    <property type="match status" value="1"/>
</dbReference>
<comment type="subcellular location">
    <molecule>Transmembrane protein gp41</molecule>
    <subcellularLocation>
        <location evidence="32">Virion membrane</location>
        <topology evidence="32">Single-pass type I membrane protein</topology>
    </subcellularLocation>
    <subcellularLocation>
        <location evidence="32">Host cell membrane</location>
        <topology evidence="32">Single-pass type I membrane protein</topology>
    </subcellularLocation>
    <subcellularLocation>
        <location evidence="32">Host endosome membrane</location>
        <topology evidence="32">Single-pass type I membrane protein</topology>
    </subcellularLocation>
    <text evidence="32">It is probably concentrated at the site of budding and incorporated into the virions possibly by contacts between the cytoplasmic tail of Env and the N-terminus of Gag.</text>
</comment>
<evidence type="ECO:0000256" key="9">
    <source>
        <dbReference type="ARBA" id="ARBA00022511"/>
    </source>
</evidence>
<keyword evidence="30 32" id="KW-0449">Lipoprotein</keyword>
<evidence type="ECO:0000256" key="34">
    <source>
        <dbReference type="SAM" id="MobiDB-lite"/>
    </source>
</evidence>
<evidence type="ECO:0000256" key="27">
    <source>
        <dbReference type="ARBA" id="ARBA00023157"/>
    </source>
</evidence>
<dbReference type="GO" id="GO:0019082">
    <property type="term" value="P:viral protein processing"/>
    <property type="evidence" value="ECO:0007669"/>
    <property type="project" value="UniProtKB-UniRule"/>
</dbReference>
<sequence>MKVKETRKNCQHLWKWGIMLLGMLMICNAAEQLWVAVYYGVPVWKEANTTLFCASDAKAYSTEAHNVWATHACVPTDPNPQEVMMENVTENFNMWENNMVEQMHEDIISLWDQSLKPCVKLTPLCVTLNCSDYNPPPINSSSVDNNSVASNISEEMKREIKNCSFNITTTIRDKVTKVQALFYRLDVVPINDNSNNSNIYRLINCNTSVITQACPKISFEPIPIHYCAPAGFAILKCNNKTFSGEGPCTNVSTVQCTHGIRPVVSTQLLLNGSLAEEEIVIRSKNFTDNAKTIIVQLNESIAINCTRPHNNTRKGIHIGPGQAWYTTGEIIGDIRQAHCNISKAAWNNTLRKVVAKLKEKFKATTIIFNHSSGGDPEVVLHSFNCGGEFFYCNTTKLFNSTWNSSSSSWVIEGQEESNDNITLPCRIKQIINMWQGVGKAMYAPPIQGKIRCSSNITGLLLVRDGGINKTNDTETFRPQGGNMMDNWRSELYKYKVVKIEPLGIAPTKAKRRVVQREKRAVGMGALFLGFLGAAGSTMGAASMALTVQARQLLSGIVQQQNNLLRAIEAQQHMLQLTVWGIKQLQARILAVERYLRDQQLLGIWGCSGKIICNTAVPWNTSWSNKSLDDIWTNMTWIEWEKEIGNYTSLIYTLLETAQNQQEKNEQELLELDSWASLWSWFDITKWLWYIKIFIMIVGGLIGFRIVFAVFSIVNRVRQGYSPLSLQTRLQTPRGPLDRPGGIEEEGGERNRDRSDRLVNGSLILIWDDLRSLCLFCYHRLRDLLLIVTRIVELLGRRGWETLKYWWNLIQYWSQELKNSAISLLNATAVAVAEGTDRIIEVVQRAYRAVIHIPVRIRQGLERALL</sequence>
<evidence type="ECO:0000256" key="28">
    <source>
        <dbReference type="ARBA" id="ARBA00023180"/>
    </source>
</evidence>
<dbReference type="Gene3D" id="1.20.5.490">
    <property type="entry name" value="Single helix bin"/>
    <property type="match status" value="1"/>
</dbReference>
<keyword evidence="7 32" id="KW-1168">Fusion of virus membrane with host membrane</keyword>
<evidence type="ECO:0000256" key="14">
    <source>
        <dbReference type="ARBA" id="ARBA00022692"/>
    </source>
</evidence>
<feature type="disulfide bond" evidence="32">
    <location>
        <begin position="227"/>
        <end position="256"/>
    </location>
</feature>
<evidence type="ECO:0000256" key="15">
    <source>
        <dbReference type="ARBA" id="ARBA00022703"/>
    </source>
</evidence>
<feature type="transmembrane region" description="Helical" evidence="33">
    <location>
        <begin position="686"/>
        <end position="713"/>
    </location>
</feature>
<dbReference type="SUPFAM" id="SSF56502">
    <property type="entry name" value="gp120 core"/>
    <property type="match status" value="2"/>
</dbReference>
<evidence type="ECO:0000256" key="3">
    <source>
        <dbReference type="ARBA" id="ARBA00004505"/>
    </source>
</evidence>
<feature type="chain" id="PRO_5023359964" description="Envelope glycoprotein gp160" evidence="32">
    <location>
        <begin position="32"/>
        <end position="865"/>
    </location>
</feature>
<comment type="domain">
    <text evidence="32">The CD4-binding region is targeted by the antibody b12.</text>
</comment>
<keyword evidence="17 32" id="KW-1161">Viral attachment to host cell</keyword>
<evidence type="ECO:0000259" key="35">
    <source>
        <dbReference type="Pfam" id="PF00516"/>
    </source>
</evidence>
<keyword evidence="16 32" id="KW-0732">Signal</keyword>
<dbReference type="GO" id="GO:1903911">
    <property type="term" value="P:positive regulation of receptor clustering"/>
    <property type="evidence" value="ECO:0007669"/>
    <property type="project" value="UniProtKB-UniRule"/>
</dbReference>